<dbReference type="STRING" id="1842532.A7E78_03965"/>
<keyword evidence="2" id="KW-1185">Reference proteome</keyword>
<dbReference type="Gene3D" id="3.40.190.10">
    <property type="entry name" value="Periplasmic binding protein-like II"/>
    <property type="match status" value="2"/>
</dbReference>
<evidence type="ECO:0000313" key="1">
    <source>
        <dbReference type="EMBL" id="APG27062.1"/>
    </source>
</evidence>
<dbReference type="OrthoDB" id="9783488at2"/>
<name>A0A1L3GMA7_9BACT</name>
<dbReference type="RefSeq" id="WP_072283024.1">
    <property type="nucleotide sequence ID" value="NZ_CP015519.1"/>
</dbReference>
<gene>
    <name evidence="1" type="ORF">A7E78_03965</name>
</gene>
<protein>
    <recommendedName>
        <fullName evidence="3">PBP domain-containing protein</fullName>
    </recommendedName>
</protein>
<accession>A0A1L3GMA7</accession>
<organism evidence="1 2">
    <name type="scientific">Syntrophotalea acetylenivorans</name>
    <dbReference type="NCBI Taxonomy" id="1842532"/>
    <lineage>
        <taxon>Bacteria</taxon>
        <taxon>Pseudomonadati</taxon>
        <taxon>Thermodesulfobacteriota</taxon>
        <taxon>Desulfuromonadia</taxon>
        <taxon>Desulfuromonadales</taxon>
        <taxon>Syntrophotaleaceae</taxon>
        <taxon>Syntrophotalea</taxon>
    </lineage>
</organism>
<dbReference type="SUPFAM" id="SSF53850">
    <property type="entry name" value="Periplasmic binding protein-like II"/>
    <property type="match status" value="1"/>
</dbReference>
<dbReference type="AlphaFoldDB" id="A0A1L3GMA7"/>
<evidence type="ECO:0008006" key="3">
    <source>
        <dbReference type="Google" id="ProtNLM"/>
    </source>
</evidence>
<dbReference type="EMBL" id="CP015519">
    <property type="protein sequence ID" value="APG27062.1"/>
    <property type="molecule type" value="Genomic_DNA"/>
</dbReference>
<dbReference type="KEGG" id="pef:A7E78_03965"/>
<sequence length="114" mass="12820">MVLEDKLPGFGKVQSQGKVFYTTPEAARAIQSHPYTIGYLPLNVALKSGLKVLRIDGQSPHEYVAQDTEYPFTVPFYLVYRENPAGAVRCFLDFLSGDKIKRRLQAEGVRPASW</sequence>
<reference evidence="1 2" key="1">
    <citation type="journal article" date="2017" name="Genome Announc.">
        <title>Complete Genome Sequences of Two Acetylene-Fermenting Pelobacter acetylenicus Strains.</title>
        <authorList>
            <person name="Sutton J.M."/>
            <person name="Baesman S.M."/>
            <person name="Fierst J.L."/>
            <person name="Poret-Peterson A.T."/>
            <person name="Oremland R.S."/>
            <person name="Dunlap D.S."/>
            <person name="Akob D.M."/>
        </authorList>
    </citation>
    <scope>NUCLEOTIDE SEQUENCE [LARGE SCALE GENOMIC DNA]</scope>
    <source>
        <strain evidence="1 2">SFB93</strain>
    </source>
</reference>
<dbReference type="Proteomes" id="UP000182517">
    <property type="component" value="Chromosome"/>
</dbReference>
<evidence type="ECO:0000313" key="2">
    <source>
        <dbReference type="Proteomes" id="UP000182517"/>
    </source>
</evidence>
<proteinExistence type="predicted"/>